<organism evidence="1 2">
    <name type="scientific">Sebaldella termitidis (strain ATCC 33386 / NCTC 11300)</name>
    <dbReference type="NCBI Taxonomy" id="526218"/>
    <lineage>
        <taxon>Bacteria</taxon>
        <taxon>Fusobacteriati</taxon>
        <taxon>Fusobacteriota</taxon>
        <taxon>Fusobacteriia</taxon>
        <taxon>Fusobacteriales</taxon>
        <taxon>Leptotrichiaceae</taxon>
        <taxon>Sebaldella</taxon>
    </lineage>
</organism>
<reference evidence="2" key="1">
    <citation type="submission" date="2009-09" db="EMBL/GenBank/DDBJ databases">
        <title>The complete chromosome of Sebaldella termitidis ATCC 33386.</title>
        <authorList>
            <consortium name="US DOE Joint Genome Institute (JGI-PGF)"/>
            <person name="Lucas S."/>
            <person name="Copeland A."/>
            <person name="Lapidus A."/>
            <person name="Glavina del Rio T."/>
            <person name="Dalin E."/>
            <person name="Tice H."/>
            <person name="Bruce D."/>
            <person name="Goodwin L."/>
            <person name="Pitluck S."/>
            <person name="Kyrpides N."/>
            <person name="Mavromatis K."/>
            <person name="Ivanova N."/>
            <person name="Mikhailova N."/>
            <person name="Sims D."/>
            <person name="Meincke L."/>
            <person name="Brettin T."/>
            <person name="Detter J.C."/>
            <person name="Han C."/>
            <person name="Larimer F."/>
            <person name="Land M."/>
            <person name="Hauser L."/>
            <person name="Markowitz V."/>
            <person name="Cheng J.F."/>
            <person name="Hugenholtz P."/>
            <person name="Woyke T."/>
            <person name="Wu D."/>
            <person name="Eisen J.A."/>
        </authorList>
    </citation>
    <scope>NUCLEOTIDE SEQUENCE [LARGE SCALE GENOMIC DNA]</scope>
    <source>
        <strain evidence="2">ATCC 33386 / NCTC 11300</strain>
    </source>
</reference>
<dbReference type="RefSeq" id="WP_012860434.1">
    <property type="nucleotide sequence ID" value="NC_013517.1"/>
</dbReference>
<reference evidence="1 2" key="2">
    <citation type="journal article" date="2010" name="Stand. Genomic Sci.">
        <title>Complete genome sequence of Sebaldella termitidis type strain (NCTC 11300).</title>
        <authorList>
            <person name="Harmon-Smith M."/>
            <person name="Celia L."/>
            <person name="Chertkov O."/>
            <person name="Lapidus A."/>
            <person name="Copeland A."/>
            <person name="Glavina Del Rio T."/>
            <person name="Nolan M."/>
            <person name="Lucas S."/>
            <person name="Tice H."/>
            <person name="Cheng J.F."/>
            <person name="Han C."/>
            <person name="Detter J.C."/>
            <person name="Bruce D."/>
            <person name="Goodwin L."/>
            <person name="Pitluck S."/>
            <person name="Pati A."/>
            <person name="Liolios K."/>
            <person name="Ivanova N."/>
            <person name="Mavromatis K."/>
            <person name="Mikhailova N."/>
            <person name="Chen A."/>
            <person name="Palaniappan K."/>
            <person name="Land M."/>
            <person name="Hauser L."/>
            <person name="Chang Y.J."/>
            <person name="Jeffries C.D."/>
            <person name="Brettin T."/>
            <person name="Goker M."/>
            <person name="Beck B."/>
            <person name="Bristow J."/>
            <person name="Eisen J.A."/>
            <person name="Markowitz V."/>
            <person name="Hugenholtz P."/>
            <person name="Kyrpides N.C."/>
            <person name="Klenk H.P."/>
            <person name="Chen F."/>
        </authorList>
    </citation>
    <scope>NUCLEOTIDE SEQUENCE [LARGE SCALE GENOMIC DNA]</scope>
    <source>
        <strain evidence="2">ATCC 33386 / NCTC 11300</strain>
    </source>
</reference>
<name>D1AFF3_SEBTE</name>
<evidence type="ECO:0000313" key="2">
    <source>
        <dbReference type="Proteomes" id="UP000000845"/>
    </source>
</evidence>
<dbReference type="HOGENOM" id="CLU_177591_0_0_0"/>
<accession>D1AFF3</accession>
<keyword evidence="2" id="KW-1185">Reference proteome</keyword>
<proteinExistence type="predicted"/>
<protein>
    <submittedName>
        <fullName evidence="1">Uncharacterized protein</fullName>
    </submittedName>
</protein>
<sequence length="79" mass="9353">MIIEIEGYQIKAFVSGKKCTEGKLQWQMKKVMEHIGDDQHFVSLFCHLFDYEEIVYSDETEADYVIDTDIHRVYKPVYG</sequence>
<dbReference type="AlphaFoldDB" id="D1AFF3"/>
<dbReference type="EMBL" id="CP001739">
    <property type="protein sequence ID" value="ACZ07838.1"/>
    <property type="molecule type" value="Genomic_DNA"/>
</dbReference>
<gene>
    <name evidence="1" type="ordered locus">Sterm_0970</name>
</gene>
<dbReference type="eggNOG" id="ENOG50334BB">
    <property type="taxonomic scope" value="Bacteria"/>
</dbReference>
<dbReference type="KEGG" id="str:Sterm_0970"/>
<evidence type="ECO:0000313" key="1">
    <source>
        <dbReference type="EMBL" id="ACZ07838.1"/>
    </source>
</evidence>
<dbReference type="Proteomes" id="UP000000845">
    <property type="component" value="Chromosome"/>
</dbReference>